<dbReference type="Pfam" id="PF18911">
    <property type="entry name" value="PKD_4"/>
    <property type="match status" value="1"/>
</dbReference>
<proteinExistence type="predicted"/>
<dbReference type="PROSITE" id="PS50093">
    <property type="entry name" value="PKD"/>
    <property type="match status" value="1"/>
</dbReference>
<evidence type="ECO:0000256" key="1">
    <source>
        <dbReference type="SAM" id="SignalP"/>
    </source>
</evidence>
<dbReference type="InterPro" id="IPR000601">
    <property type="entry name" value="PKD_dom"/>
</dbReference>
<dbReference type="AlphaFoldDB" id="A0A6J4T820"/>
<organism evidence="3">
    <name type="scientific">uncultured Solirubrobacteraceae bacterium</name>
    <dbReference type="NCBI Taxonomy" id="1162706"/>
    <lineage>
        <taxon>Bacteria</taxon>
        <taxon>Bacillati</taxon>
        <taxon>Actinomycetota</taxon>
        <taxon>Thermoleophilia</taxon>
        <taxon>Solirubrobacterales</taxon>
        <taxon>Solirubrobacteraceae</taxon>
        <taxon>environmental samples</taxon>
    </lineage>
</organism>
<feature type="chain" id="PRO_5027007220" description="PKD domain-containing protein" evidence="1">
    <location>
        <begin position="28"/>
        <end position="623"/>
    </location>
</feature>
<dbReference type="InterPro" id="IPR035986">
    <property type="entry name" value="PKD_dom_sf"/>
</dbReference>
<accession>A0A6J4T820</accession>
<dbReference type="SUPFAM" id="SSF49299">
    <property type="entry name" value="PKD domain"/>
    <property type="match status" value="1"/>
</dbReference>
<name>A0A6J4T820_9ACTN</name>
<dbReference type="InterPro" id="IPR013783">
    <property type="entry name" value="Ig-like_fold"/>
</dbReference>
<dbReference type="EMBL" id="CADCVR010000094">
    <property type="protein sequence ID" value="CAA9516299.1"/>
    <property type="molecule type" value="Genomic_DNA"/>
</dbReference>
<evidence type="ECO:0000259" key="2">
    <source>
        <dbReference type="PROSITE" id="PS50093"/>
    </source>
</evidence>
<reference evidence="3" key="1">
    <citation type="submission" date="2020-02" db="EMBL/GenBank/DDBJ databases">
        <authorList>
            <person name="Meier V. D."/>
        </authorList>
    </citation>
    <scope>NUCLEOTIDE SEQUENCE</scope>
    <source>
        <strain evidence="3">AVDCRST_MAG53</strain>
    </source>
</reference>
<keyword evidence="1" id="KW-0732">Signal</keyword>
<feature type="signal peptide" evidence="1">
    <location>
        <begin position="1"/>
        <end position="27"/>
    </location>
</feature>
<dbReference type="GO" id="GO:0005975">
    <property type="term" value="P:carbohydrate metabolic process"/>
    <property type="evidence" value="ECO:0007669"/>
    <property type="project" value="UniProtKB-ARBA"/>
</dbReference>
<protein>
    <recommendedName>
        <fullName evidence="2">PKD domain-containing protein</fullName>
    </recommendedName>
</protein>
<dbReference type="CDD" id="cd00146">
    <property type="entry name" value="PKD"/>
    <property type="match status" value="1"/>
</dbReference>
<sequence length="623" mass="64657">MLPLRRCALLASTAALAFLAQPGSARAAVFPGEVVDGPTPELISAGDLDVARDGTGAVAYVKRVGDVPHVFVARLVNGAFLSPERIDPGLGGAASDPVVAATDGGRVAVAFTSNGQLNVALRPNGGSGFQPPQPIADGASRPSIDMSINGVSYVSFTAPGQSPADVRVARLARDATGFALLPDVLDIVPPRDAGDAARRSQVAVSADGTAVVVWGEADRVYARRVFGTRLSAAPQELNVPALDGHAGGGADLPDIDIEDDSSYAWAVFRQGFDDGRAHVVARRLVGSAFEAPVFVDGLGYPAPADATEPVIELNGRGEGIAATSGAGGVNAAILHEDIFNPGKPLGAGTPLSRPAVGIAENNDAFAAWLPGDGSVQIRPYDIDPARRLVPPPGPAAALSRPEFGPVVPAAGMDMAVNRVGDASAVFLQEGADGRRLVAGVFDRVPGAFRTFTTAKFRKFARPPLSWQASFDLLGAVKYRVEVDGQPVGETTDTKLIPLNPIGDGEHTWRVVAIDRRGQSAATPPRPLRVDATAPELSFRVTGSRKRGKPIKVAVTAADGSLATPGGSGIRTIRISWGDKTRVVSGRRATHRYARGGKYTIRVSATDVAGNAVALTKRITVKKK</sequence>
<evidence type="ECO:0000313" key="3">
    <source>
        <dbReference type="EMBL" id="CAA9516299.1"/>
    </source>
</evidence>
<gene>
    <name evidence="3" type="ORF">AVDCRST_MAG53-3092</name>
</gene>
<feature type="domain" description="PKD" evidence="2">
    <location>
        <begin position="575"/>
        <end position="623"/>
    </location>
</feature>
<dbReference type="Gene3D" id="2.60.40.10">
    <property type="entry name" value="Immunoglobulins"/>
    <property type="match status" value="2"/>
</dbReference>